<dbReference type="Gene3D" id="3.30.40.10">
    <property type="entry name" value="Zinc/RING finger domain, C3HC4 (zinc finger)"/>
    <property type="match status" value="1"/>
</dbReference>
<dbReference type="PROSITE" id="PS00518">
    <property type="entry name" value="ZF_RING_1"/>
    <property type="match status" value="1"/>
</dbReference>
<dbReference type="PANTHER" id="PTHR25462:SF306">
    <property type="entry name" value="TRIPARTITE MOTIF CONTAINING 9"/>
    <property type="match status" value="1"/>
</dbReference>
<dbReference type="EMBL" id="JAIWYP010000002">
    <property type="protein sequence ID" value="KAH3873723.1"/>
    <property type="molecule type" value="Genomic_DNA"/>
</dbReference>
<dbReference type="SUPFAM" id="SSF57850">
    <property type="entry name" value="RING/U-box"/>
    <property type="match status" value="1"/>
</dbReference>
<evidence type="ECO:0000256" key="4">
    <source>
        <dbReference type="PROSITE-ProRule" id="PRU00175"/>
    </source>
</evidence>
<keyword evidence="7" id="KW-1185">Reference proteome</keyword>
<dbReference type="SMART" id="SM00184">
    <property type="entry name" value="RING"/>
    <property type="match status" value="1"/>
</dbReference>
<dbReference type="InterPro" id="IPR047153">
    <property type="entry name" value="TRIM45/56/19-like"/>
</dbReference>
<evidence type="ECO:0000256" key="3">
    <source>
        <dbReference type="ARBA" id="ARBA00022833"/>
    </source>
</evidence>
<dbReference type="GO" id="GO:0061630">
    <property type="term" value="F:ubiquitin protein ligase activity"/>
    <property type="evidence" value="ECO:0007669"/>
    <property type="project" value="TreeGrafter"/>
</dbReference>
<dbReference type="InterPro" id="IPR027370">
    <property type="entry name" value="Znf-RING_euk"/>
</dbReference>
<keyword evidence="1" id="KW-0479">Metal-binding</keyword>
<protein>
    <recommendedName>
        <fullName evidence="5">RING-type domain-containing protein</fullName>
    </recommendedName>
</protein>
<evidence type="ECO:0000256" key="2">
    <source>
        <dbReference type="ARBA" id="ARBA00022771"/>
    </source>
</evidence>
<keyword evidence="2 4" id="KW-0863">Zinc-finger</keyword>
<dbReference type="InterPro" id="IPR001841">
    <property type="entry name" value="Znf_RING"/>
</dbReference>
<sequence>MYSGGEEYITVTINKMEFKCQICMEEYDSPRILPCQHNLCRRCLWKLVRKHCIRRRSATLKASSFPCPSCRRTCKLGNVVGQAMTEDGVLKRFPENRLLNQLQQRHMQYENTSENTNRYLSVCCQTENYEEWSTNTSDEQDKEHNLKSIWQVKRYPLFPRMLNMFKNVYFMFAFVTNKISLSMVCDLRQRLNAISNDVKHSLNRHASENYRRIVSLVTRIDERPSNLAVLPGPIVVGPQLGRTPPIQRYNSVKTLKRNNINMDVGEMRRSNMKKTKIKIHMRVGLI</sequence>
<feature type="domain" description="RING-type" evidence="5">
    <location>
        <begin position="20"/>
        <end position="71"/>
    </location>
</feature>
<dbReference type="Proteomes" id="UP000828390">
    <property type="component" value="Unassembled WGS sequence"/>
</dbReference>
<dbReference type="PANTHER" id="PTHR25462">
    <property type="entry name" value="BONUS, ISOFORM C-RELATED"/>
    <property type="match status" value="1"/>
</dbReference>
<gene>
    <name evidence="6" type="ORF">DPMN_036960</name>
</gene>
<reference evidence="6" key="1">
    <citation type="journal article" date="2019" name="bioRxiv">
        <title>The Genome of the Zebra Mussel, Dreissena polymorpha: A Resource for Invasive Species Research.</title>
        <authorList>
            <person name="McCartney M.A."/>
            <person name="Auch B."/>
            <person name="Kono T."/>
            <person name="Mallez S."/>
            <person name="Zhang Y."/>
            <person name="Obille A."/>
            <person name="Becker A."/>
            <person name="Abrahante J.E."/>
            <person name="Garbe J."/>
            <person name="Badalamenti J.P."/>
            <person name="Herman A."/>
            <person name="Mangelson H."/>
            <person name="Liachko I."/>
            <person name="Sullivan S."/>
            <person name="Sone E.D."/>
            <person name="Koren S."/>
            <person name="Silverstein K.A.T."/>
            <person name="Beckman K.B."/>
            <person name="Gohl D.M."/>
        </authorList>
    </citation>
    <scope>NUCLEOTIDE SEQUENCE</scope>
    <source>
        <strain evidence="6">Duluth1</strain>
        <tissue evidence="6">Whole animal</tissue>
    </source>
</reference>
<evidence type="ECO:0000313" key="7">
    <source>
        <dbReference type="Proteomes" id="UP000828390"/>
    </source>
</evidence>
<evidence type="ECO:0000256" key="1">
    <source>
        <dbReference type="ARBA" id="ARBA00022723"/>
    </source>
</evidence>
<name>A0A9D4MBS8_DREPO</name>
<proteinExistence type="predicted"/>
<organism evidence="6 7">
    <name type="scientific">Dreissena polymorpha</name>
    <name type="common">Zebra mussel</name>
    <name type="synonym">Mytilus polymorpha</name>
    <dbReference type="NCBI Taxonomy" id="45954"/>
    <lineage>
        <taxon>Eukaryota</taxon>
        <taxon>Metazoa</taxon>
        <taxon>Spiralia</taxon>
        <taxon>Lophotrochozoa</taxon>
        <taxon>Mollusca</taxon>
        <taxon>Bivalvia</taxon>
        <taxon>Autobranchia</taxon>
        <taxon>Heteroconchia</taxon>
        <taxon>Euheterodonta</taxon>
        <taxon>Imparidentia</taxon>
        <taxon>Neoheterodontei</taxon>
        <taxon>Myida</taxon>
        <taxon>Dreissenoidea</taxon>
        <taxon>Dreissenidae</taxon>
        <taxon>Dreissena</taxon>
    </lineage>
</organism>
<dbReference type="AlphaFoldDB" id="A0A9D4MBS8"/>
<evidence type="ECO:0000259" key="5">
    <source>
        <dbReference type="PROSITE" id="PS50089"/>
    </source>
</evidence>
<dbReference type="GO" id="GO:0008270">
    <property type="term" value="F:zinc ion binding"/>
    <property type="evidence" value="ECO:0007669"/>
    <property type="project" value="UniProtKB-KW"/>
</dbReference>
<dbReference type="InterPro" id="IPR017907">
    <property type="entry name" value="Znf_RING_CS"/>
</dbReference>
<dbReference type="PROSITE" id="PS50089">
    <property type="entry name" value="ZF_RING_2"/>
    <property type="match status" value="1"/>
</dbReference>
<keyword evidence="3" id="KW-0862">Zinc</keyword>
<reference evidence="6" key="2">
    <citation type="submission" date="2020-11" db="EMBL/GenBank/DDBJ databases">
        <authorList>
            <person name="McCartney M.A."/>
            <person name="Auch B."/>
            <person name="Kono T."/>
            <person name="Mallez S."/>
            <person name="Becker A."/>
            <person name="Gohl D.M."/>
            <person name="Silverstein K.A.T."/>
            <person name="Koren S."/>
            <person name="Bechman K.B."/>
            <person name="Herman A."/>
            <person name="Abrahante J.E."/>
            <person name="Garbe J."/>
        </authorList>
    </citation>
    <scope>NUCLEOTIDE SEQUENCE</scope>
    <source>
        <strain evidence="6">Duluth1</strain>
        <tissue evidence="6">Whole animal</tissue>
    </source>
</reference>
<accession>A0A9D4MBS8</accession>
<dbReference type="InterPro" id="IPR013083">
    <property type="entry name" value="Znf_RING/FYVE/PHD"/>
</dbReference>
<comment type="caution">
    <text evidence="6">The sequence shown here is derived from an EMBL/GenBank/DDBJ whole genome shotgun (WGS) entry which is preliminary data.</text>
</comment>
<dbReference type="Pfam" id="PF13445">
    <property type="entry name" value="zf-RING_UBOX"/>
    <property type="match status" value="1"/>
</dbReference>
<evidence type="ECO:0000313" key="6">
    <source>
        <dbReference type="EMBL" id="KAH3873723.1"/>
    </source>
</evidence>